<evidence type="ECO:0000259" key="1">
    <source>
        <dbReference type="Pfam" id="PF06889"/>
    </source>
</evidence>
<protein>
    <submittedName>
        <fullName evidence="2">DUF1266 domain-containing protein</fullName>
    </submittedName>
</protein>
<accession>A0A9E2L960</accession>
<dbReference type="EMBL" id="JAHLFU010000187">
    <property type="protein sequence ID" value="MBU3853918.1"/>
    <property type="molecule type" value="Genomic_DNA"/>
</dbReference>
<comment type="caution">
    <text evidence="2">The sequence shown here is derived from an EMBL/GenBank/DDBJ whole genome shotgun (WGS) entry which is preliminary data.</text>
</comment>
<dbReference type="AlphaFoldDB" id="A0A9E2L960"/>
<proteinExistence type="predicted"/>
<gene>
    <name evidence="2" type="ORF">H9789_08930</name>
</gene>
<dbReference type="Proteomes" id="UP000823865">
    <property type="component" value="Unassembled WGS sequence"/>
</dbReference>
<reference evidence="2" key="1">
    <citation type="journal article" date="2021" name="PeerJ">
        <title>Extensive microbial diversity within the chicken gut microbiome revealed by metagenomics and culture.</title>
        <authorList>
            <person name="Gilroy R."/>
            <person name="Ravi A."/>
            <person name="Getino M."/>
            <person name="Pursley I."/>
            <person name="Horton D.L."/>
            <person name="Alikhan N.F."/>
            <person name="Baker D."/>
            <person name="Gharbi K."/>
            <person name="Hall N."/>
            <person name="Watson M."/>
            <person name="Adriaenssens E.M."/>
            <person name="Foster-Nyarko E."/>
            <person name="Jarju S."/>
            <person name="Secka A."/>
            <person name="Antonio M."/>
            <person name="Oren A."/>
            <person name="Chaudhuri R.R."/>
            <person name="La Ragione R."/>
            <person name="Hildebrand F."/>
            <person name="Pallen M.J."/>
        </authorList>
    </citation>
    <scope>NUCLEOTIDE SEQUENCE</scope>
    <source>
        <strain evidence="2">G3-2149</strain>
    </source>
</reference>
<reference evidence="2" key="2">
    <citation type="submission" date="2021-04" db="EMBL/GenBank/DDBJ databases">
        <authorList>
            <person name="Gilroy R."/>
        </authorList>
    </citation>
    <scope>NUCLEOTIDE SEQUENCE</scope>
    <source>
        <strain evidence="2">G3-2149</strain>
    </source>
</reference>
<organism evidence="2 3">
    <name type="scientific">Candidatus Paraprevotella stercoravium</name>
    <dbReference type="NCBI Taxonomy" id="2838725"/>
    <lineage>
        <taxon>Bacteria</taxon>
        <taxon>Pseudomonadati</taxon>
        <taxon>Bacteroidota</taxon>
        <taxon>Bacteroidia</taxon>
        <taxon>Bacteroidales</taxon>
        <taxon>Prevotellaceae</taxon>
        <taxon>Paraprevotella</taxon>
    </lineage>
</organism>
<evidence type="ECO:0000313" key="3">
    <source>
        <dbReference type="Proteomes" id="UP000823865"/>
    </source>
</evidence>
<name>A0A9E2L960_9BACT</name>
<dbReference type="Pfam" id="PF06889">
    <property type="entry name" value="DUF1266"/>
    <property type="match status" value="1"/>
</dbReference>
<evidence type="ECO:0000313" key="2">
    <source>
        <dbReference type="EMBL" id="MBU3853918.1"/>
    </source>
</evidence>
<feature type="domain" description="DUF1266" evidence="1">
    <location>
        <begin position="53"/>
        <end position="226"/>
    </location>
</feature>
<dbReference type="InterPro" id="IPR009677">
    <property type="entry name" value="DUF1266"/>
</dbReference>
<sequence length="229" mass="26309">MSSKKYRENPNPENLSQERMAALNIGAINSEQTCYYCDSLTTGEKVYEIKGNLENFYEITDHDSAVETLEWLFNRGHRIYFDAIKTMYSGTGEGIDYSKFTEEEQANFMEYFMNMQGVLPFLVEAGYFSGNVFDIAKMSIIAWDMGRLVMVTRSCYDCGYISEEEAWKYIENAYKACKEVYADWNEFAKGYVFGRAMWSGDAQFLAGIMSIAEGLLADEQSPWKKVSLK</sequence>